<gene>
    <name evidence="2" type="ORF">Pgy4_22786</name>
</gene>
<dbReference type="AlphaFoldDB" id="F3C9I5"/>
<dbReference type="CDD" id="cd19531">
    <property type="entry name" value="LCL_NRPS-like"/>
    <property type="match status" value="1"/>
</dbReference>
<dbReference type="GO" id="GO:0003824">
    <property type="term" value="F:catalytic activity"/>
    <property type="evidence" value="ECO:0007669"/>
    <property type="project" value="InterPro"/>
</dbReference>
<name>F3C9I5_PSESG</name>
<comment type="caution">
    <text evidence="2">The sequence shown here is derived from an EMBL/GenBank/DDBJ whole genome shotgun (WGS) entry which is preliminary data.</text>
</comment>
<dbReference type="InterPro" id="IPR001242">
    <property type="entry name" value="Condensation_dom"/>
</dbReference>
<dbReference type="PANTHER" id="PTHR45398">
    <property type="match status" value="1"/>
</dbReference>
<dbReference type="Gene3D" id="3.30.559.10">
    <property type="entry name" value="Chloramphenicol acetyltransferase-like domain"/>
    <property type="match status" value="1"/>
</dbReference>
<dbReference type="PANTHER" id="PTHR45398:SF1">
    <property type="entry name" value="ENZYME, PUTATIVE (JCVI)-RELATED"/>
    <property type="match status" value="1"/>
</dbReference>
<dbReference type="FunFam" id="3.30.559.10:FF:000012">
    <property type="entry name" value="Non-ribosomal peptide synthetase"/>
    <property type="match status" value="1"/>
</dbReference>
<dbReference type="InterPro" id="IPR023213">
    <property type="entry name" value="CAT-like_dom_sf"/>
</dbReference>
<accession>F3C9I5</accession>
<evidence type="ECO:0000313" key="3">
    <source>
        <dbReference type="Proteomes" id="UP000005466"/>
    </source>
</evidence>
<feature type="non-terminal residue" evidence="2">
    <location>
        <position position="312"/>
    </location>
</feature>
<organism evidence="2 3">
    <name type="scientific">Pseudomonas savastanoi pv. glycinea str. race 4</name>
    <dbReference type="NCBI Taxonomy" id="875330"/>
    <lineage>
        <taxon>Bacteria</taxon>
        <taxon>Pseudomonadati</taxon>
        <taxon>Pseudomonadota</taxon>
        <taxon>Gammaproteobacteria</taxon>
        <taxon>Pseudomonadales</taxon>
        <taxon>Pseudomonadaceae</taxon>
        <taxon>Pseudomonas</taxon>
    </lineage>
</organism>
<feature type="domain" description="Condensation" evidence="1">
    <location>
        <begin position="46"/>
        <end position="312"/>
    </location>
</feature>
<dbReference type="EMBL" id="ADWY01001092">
    <property type="protein sequence ID" value="EGH15927.1"/>
    <property type="molecule type" value="Genomic_DNA"/>
</dbReference>
<reference evidence="2 3" key="1">
    <citation type="journal article" date="2011" name="PLoS Pathog.">
        <title>Dynamic evolution of pathogenicity revealed by sequencing and comparative genomics of 19 Pseudomonas syringae isolates.</title>
        <authorList>
            <person name="Baltrus D.A."/>
            <person name="Nishimura M.T."/>
            <person name="Romanchuk A."/>
            <person name="Chang J.H."/>
            <person name="Mukhtar M.S."/>
            <person name="Cherkis K."/>
            <person name="Roach J."/>
            <person name="Grant S.R."/>
            <person name="Jones C.D."/>
            <person name="Dangl J.L."/>
        </authorList>
    </citation>
    <scope>NUCLEOTIDE SEQUENCE [LARGE SCALE GENOMIC DNA]</scope>
    <source>
        <strain evidence="3">race 4</strain>
    </source>
</reference>
<dbReference type="SUPFAM" id="SSF52777">
    <property type="entry name" value="CoA-dependent acyltransferases"/>
    <property type="match status" value="2"/>
</dbReference>
<dbReference type="Gene3D" id="3.30.559.30">
    <property type="entry name" value="Nonribosomal peptide synthetase, condensation domain"/>
    <property type="match status" value="1"/>
</dbReference>
<evidence type="ECO:0000259" key="1">
    <source>
        <dbReference type="Pfam" id="PF00668"/>
    </source>
</evidence>
<proteinExistence type="predicted"/>
<dbReference type="HOGENOM" id="CLU_000022_2_9_6"/>
<protein>
    <submittedName>
        <fullName evidence="2">Pyoverdine sidechain peptide synthetase III, L-Thr-L-Ser component</fullName>
    </submittedName>
</protein>
<evidence type="ECO:0000313" key="2">
    <source>
        <dbReference type="EMBL" id="EGH15927.1"/>
    </source>
</evidence>
<sequence length="312" mass="35597">MQQLLDSVKSLSARERKALAVLLKRQGVNLYGVTPIAVRETQAPSALSYAQQRQWIIWQLEPHSAAYNIPLALRLHGVLDVEALRRSVEHLIERHETLRTTFEQQGDEALQVVHPASPFALDVDQLAAGETVERYVDQEVQQPFDLQHGPLLRVRLLKLSEQEHVLVLTQHHIVSDGWSMPIMVDELMQCYQAATLGRKAELTPLPIQYADYALWQRNWLEMGEQERQLAYWKQHLGEQQPILELPTDRPRPALRSYDGARLNVELDAALLNDLKTLARQQGITLFMLLLASLQTLLHRYSGQADIRVGVPV</sequence>
<dbReference type="Pfam" id="PF00668">
    <property type="entry name" value="Condensation"/>
    <property type="match status" value="1"/>
</dbReference>
<dbReference type="Proteomes" id="UP000005466">
    <property type="component" value="Unassembled WGS sequence"/>
</dbReference>